<dbReference type="AlphaFoldDB" id="A0A195AVA1"/>
<evidence type="ECO:0000313" key="2">
    <source>
        <dbReference type="Proteomes" id="UP000078540"/>
    </source>
</evidence>
<accession>A0A195AVA1</accession>
<organism evidence="1 2">
    <name type="scientific">Atta colombica</name>
    <dbReference type="NCBI Taxonomy" id="520822"/>
    <lineage>
        <taxon>Eukaryota</taxon>
        <taxon>Metazoa</taxon>
        <taxon>Ecdysozoa</taxon>
        <taxon>Arthropoda</taxon>
        <taxon>Hexapoda</taxon>
        <taxon>Insecta</taxon>
        <taxon>Pterygota</taxon>
        <taxon>Neoptera</taxon>
        <taxon>Endopterygota</taxon>
        <taxon>Hymenoptera</taxon>
        <taxon>Apocrita</taxon>
        <taxon>Aculeata</taxon>
        <taxon>Formicoidea</taxon>
        <taxon>Formicidae</taxon>
        <taxon>Myrmicinae</taxon>
        <taxon>Atta</taxon>
    </lineage>
</organism>
<proteinExistence type="predicted"/>
<gene>
    <name evidence="1" type="ORF">ALC53_13424</name>
</gene>
<keyword evidence="2" id="KW-1185">Reference proteome</keyword>
<evidence type="ECO:0000313" key="1">
    <source>
        <dbReference type="EMBL" id="KYM76168.1"/>
    </source>
</evidence>
<dbReference type="Proteomes" id="UP000078540">
    <property type="component" value="Unassembled WGS sequence"/>
</dbReference>
<reference evidence="1 2" key="1">
    <citation type="submission" date="2015-09" db="EMBL/GenBank/DDBJ databases">
        <title>Atta colombica WGS genome.</title>
        <authorList>
            <person name="Nygaard S."/>
            <person name="Hu H."/>
            <person name="Boomsma J."/>
            <person name="Zhang G."/>
        </authorList>
    </citation>
    <scope>NUCLEOTIDE SEQUENCE [LARGE SCALE GENOMIC DNA]</scope>
    <source>
        <strain evidence="1">Treedump-2</strain>
        <tissue evidence="1">Whole body</tissue>
    </source>
</reference>
<dbReference type="EMBL" id="KQ976732">
    <property type="protein sequence ID" value="KYM76168.1"/>
    <property type="molecule type" value="Genomic_DNA"/>
</dbReference>
<dbReference type="STRING" id="520822.A0A195AVA1"/>
<protein>
    <submittedName>
        <fullName evidence="1">Uncharacterized protein</fullName>
    </submittedName>
</protein>
<name>A0A195AVA1_9HYME</name>
<sequence>MLSSPFRKIHPEWNKISGCRQIISQAFLIRGIPATAMEAILASLTKSTITQYTKLLKLRWQLCRKKDIFCFFPPMRFFKGIAIIRPQRPHYNLIWDPSIISHLYPLGVFSTHSTKHASTSFAANKEVLI</sequence>